<dbReference type="GO" id="GO:0005576">
    <property type="term" value="C:extracellular region"/>
    <property type="evidence" value="ECO:0007669"/>
    <property type="project" value="UniProtKB-SubCell"/>
</dbReference>
<reference evidence="14" key="1">
    <citation type="submission" date="2012-04" db="EMBL/GenBank/DDBJ databases">
        <title>Characterization of cDNAs Encoding Putative Serine Proteases and Gene Transcriptional Responses to Cry1Ab Protoxin in Ostrinia nubilalis Larvae.</title>
        <authorList>
            <person name="Yao J."/>
            <person name="Buschman L.L."/>
            <person name="Oppert B."/>
            <person name="Khajuria C."/>
            <person name="Zhu K.Y."/>
        </authorList>
    </citation>
    <scope>NUCLEOTIDE SEQUENCE</scope>
</reference>
<evidence type="ECO:0000256" key="8">
    <source>
        <dbReference type="ARBA" id="ARBA00024195"/>
    </source>
</evidence>
<dbReference type="InterPro" id="IPR001314">
    <property type="entry name" value="Peptidase_S1A"/>
</dbReference>
<dbReference type="InterPro" id="IPR018114">
    <property type="entry name" value="TRYPSIN_HIS"/>
</dbReference>
<feature type="chain" id="PRO_5003706199" evidence="12">
    <location>
        <begin position="18"/>
        <end position="321"/>
    </location>
</feature>
<dbReference type="PANTHER" id="PTHR24276:SF98">
    <property type="entry name" value="FI18310P1-RELATED"/>
    <property type="match status" value="1"/>
</dbReference>
<evidence type="ECO:0000256" key="4">
    <source>
        <dbReference type="ARBA" id="ARBA00022801"/>
    </source>
</evidence>
<dbReference type="FunFam" id="2.40.10.10:FF:000002">
    <property type="entry name" value="Transmembrane protease serine"/>
    <property type="match status" value="1"/>
</dbReference>
<keyword evidence="5 11" id="KW-0720">Serine protease</keyword>
<accession>I6TMX2</accession>
<dbReference type="SUPFAM" id="SSF50494">
    <property type="entry name" value="Trypsin-like serine proteases"/>
    <property type="match status" value="1"/>
</dbReference>
<comment type="function">
    <text evidence="9">Fibrinolytic activity; shows preferential cleavage of Arg-Gly bonds in all three fibrinogen chains. Contact with the caterpillars causes severe bleeding, due the anticoagulant effect of the protein.</text>
</comment>
<evidence type="ECO:0000313" key="14">
    <source>
        <dbReference type="EMBL" id="AFM77758.1"/>
    </source>
</evidence>
<evidence type="ECO:0000256" key="5">
    <source>
        <dbReference type="ARBA" id="ARBA00022825"/>
    </source>
</evidence>
<evidence type="ECO:0000256" key="1">
    <source>
        <dbReference type="ARBA" id="ARBA00004239"/>
    </source>
</evidence>
<dbReference type="InterPro" id="IPR009003">
    <property type="entry name" value="Peptidase_S1_PA"/>
</dbReference>
<evidence type="ECO:0000256" key="3">
    <source>
        <dbReference type="ARBA" id="ARBA00022670"/>
    </source>
</evidence>
<evidence type="ECO:0000256" key="9">
    <source>
        <dbReference type="ARBA" id="ARBA00055534"/>
    </source>
</evidence>
<feature type="domain" description="Peptidase S1" evidence="13">
    <location>
        <begin position="39"/>
        <end position="291"/>
    </location>
</feature>
<keyword evidence="3 11" id="KW-0645">Protease</keyword>
<dbReference type="Gene3D" id="2.40.10.10">
    <property type="entry name" value="Trypsin-like serine proteases"/>
    <property type="match status" value="1"/>
</dbReference>
<keyword evidence="4 11" id="KW-0378">Hydrolase</keyword>
<dbReference type="PRINTS" id="PR00722">
    <property type="entry name" value="CHYMOTRYPSIN"/>
</dbReference>
<dbReference type="PROSITE" id="PS00134">
    <property type="entry name" value="TRYPSIN_HIS"/>
    <property type="match status" value="1"/>
</dbReference>
<dbReference type="InterPro" id="IPR050430">
    <property type="entry name" value="Peptidase_S1"/>
</dbReference>
<evidence type="ECO:0000256" key="12">
    <source>
        <dbReference type="SAM" id="SignalP"/>
    </source>
</evidence>
<evidence type="ECO:0000256" key="10">
    <source>
        <dbReference type="ARBA" id="ARBA00084094"/>
    </source>
</evidence>
<dbReference type="GO" id="GO:0090729">
    <property type="term" value="F:toxin activity"/>
    <property type="evidence" value="ECO:0007669"/>
    <property type="project" value="UniProtKB-KW"/>
</dbReference>
<dbReference type="EMBL" id="JQ904128">
    <property type="protein sequence ID" value="AFM77758.1"/>
    <property type="molecule type" value="mRNA"/>
</dbReference>
<dbReference type="FunFam" id="2.40.10.10:FF:000068">
    <property type="entry name" value="transmembrane protease serine 2"/>
    <property type="match status" value="1"/>
</dbReference>
<dbReference type="SMART" id="SM00020">
    <property type="entry name" value="Tryp_SPc"/>
    <property type="match status" value="1"/>
</dbReference>
<dbReference type="PANTHER" id="PTHR24276">
    <property type="entry name" value="POLYSERASE-RELATED"/>
    <property type="match status" value="1"/>
</dbReference>
<dbReference type="InterPro" id="IPR001254">
    <property type="entry name" value="Trypsin_dom"/>
</dbReference>
<dbReference type="InterPro" id="IPR043504">
    <property type="entry name" value="Peptidase_S1_PA_chymotrypsin"/>
</dbReference>
<organism evidence="14">
    <name type="scientific">Ostrinia nubilalis</name>
    <name type="common">European corn borer</name>
    <name type="synonym">Pyralis nubilalis</name>
    <dbReference type="NCBI Taxonomy" id="29057"/>
    <lineage>
        <taxon>Eukaryota</taxon>
        <taxon>Metazoa</taxon>
        <taxon>Ecdysozoa</taxon>
        <taxon>Arthropoda</taxon>
        <taxon>Hexapoda</taxon>
        <taxon>Insecta</taxon>
        <taxon>Pterygota</taxon>
        <taxon>Neoptera</taxon>
        <taxon>Endopterygota</taxon>
        <taxon>Lepidoptera</taxon>
        <taxon>Glossata</taxon>
        <taxon>Ditrysia</taxon>
        <taxon>Pyraloidea</taxon>
        <taxon>Crambidae</taxon>
        <taxon>Pyraustinae</taxon>
        <taxon>Ostrinia</taxon>
    </lineage>
</organism>
<keyword evidence="12" id="KW-0732">Signal</keyword>
<gene>
    <name evidence="14" type="primary">Try10</name>
</gene>
<evidence type="ECO:0000256" key="6">
    <source>
        <dbReference type="ARBA" id="ARBA00023157"/>
    </source>
</evidence>
<dbReference type="GO" id="GO:0004252">
    <property type="term" value="F:serine-type endopeptidase activity"/>
    <property type="evidence" value="ECO:0007669"/>
    <property type="project" value="InterPro"/>
</dbReference>
<keyword evidence="2" id="KW-0800">Toxin</keyword>
<name>I6TMX2_OSTNU</name>
<evidence type="ECO:0000256" key="11">
    <source>
        <dbReference type="RuleBase" id="RU363034"/>
    </source>
</evidence>
<sequence length="321" mass="34696">MRLTLFLTIFSLSQSWAWDSEADTLNVVDLSQVNPDSRIIGGTSTTIERFPYAVQVQRSNQLTCGGTLLTNRAVLSAAHCFVDRFTPRPDPSQYTIRAGTALRGSGGTTSRVSVIVVHQSYNTVTHDADVALMVLASRLSFSTRINRASLPMQGRSLPVNTGLIHVGWGTTIAGINALPTTLQEVTVRKVNWTTCAERYRYLQAITGEPFLVTTSMICAGLLDVGGADACQGDSGGPLLYGNIVVGITSWGYSCGHPSYPGVSARVASFVASFRIGSHHGQPIQQQSRAQWQHDRDIIAPGDVTRGFIHADDQGLLMNLFL</sequence>
<dbReference type="PROSITE" id="PS50240">
    <property type="entry name" value="TRYPSIN_DOM"/>
    <property type="match status" value="1"/>
</dbReference>
<dbReference type="CDD" id="cd00190">
    <property type="entry name" value="Tryp_SPc"/>
    <property type="match status" value="1"/>
</dbReference>
<keyword evidence="7" id="KW-1199">Hemostasis impairing toxin</keyword>
<dbReference type="AlphaFoldDB" id="I6TMX2"/>
<dbReference type="PROSITE" id="PS00135">
    <property type="entry name" value="TRYPSIN_SER"/>
    <property type="match status" value="1"/>
</dbReference>
<dbReference type="Pfam" id="PF00089">
    <property type="entry name" value="Trypsin"/>
    <property type="match status" value="1"/>
</dbReference>
<comment type="similarity">
    <text evidence="8">Belongs to the peptidase S1 family. CLIP subfamily.</text>
</comment>
<evidence type="ECO:0000259" key="13">
    <source>
        <dbReference type="PROSITE" id="PS50240"/>
    </source>
</evidence>
<evidence type="ECO:0000256" key="2">
    <source>
        <dbReference type="ARBA" id="ARBA00022656"/>
    </source>
</evidence>
<dbReference type="InterPro" id="IPR033116">
    <property type="entry name" value="TRYPSIN_SER"/>
</dbReference>
<keyword evidence="6" id="KW-1015">Disulfide bond</keyword>
<protein>
    <submittedName>
        <fullName evidence="14">Putative trypsin 10</fullName>
    </submittedName>
</protein>
<proteinExistence type="evidence at transcript level"/>
<keyword evidence="10" id="KW-1205">Fibrinolytic toxin</keyword>
<evidence type="ECO:0000256" key="7">
    <source>
        <dbReference type="ARBA" id="ARBA00023240"/>
    </source>
</evidence>
<dbReference type="GO" id="GO:0006508">
    <property type="term" value="P:proteolysis"/>
    <property type="evidence" value="ECO:0007669"/>
    <property type="project" value="UniProtKB-KW"/>
</dbReference>
<feature type="signal peptide" evidence="12">
    <location>
        <begin position="1"/>
        <end position="17"/>
    </location>
</feature>
<comment type="subcellular location">
    <subcellularLocation>
        <location evidence="1">Secreted</location>
        <location evidence="1">Extracellular space</location>
    </subcellularLocation>
</comment>